<dbReference type="SUPFAM" id="SSF100879">
    <property type="entry name" value="Lesion bypass DNA polymerase (Y-family), little finger domain"/>
    <property type="match status" value="1"/>
</dbReference>
<dbReference type="Gene3D" id="3.30.70.270">
    <property type="match status" value="1"/>
</dbReference>
<evidence type="ECO:0000259" key="4">
    <source>
        <dbReference type="PROSITE" id="PS50173"/>
    </source>
</evidence>
<evidence type="ECO:0000256" key="3">
    <source>
        <dbReference type="SAM" id="MobiDB-lite"/>
    </source>
</evidence>
<dbReference type="InterPro" id="IPR043128">
    <property type="entry name" value="Rev_trsase/Diguanyl_cyclase"/>
</dbReference>
<keyword evidence="6" id="KW-1185">Reference proteome</keyword>
<name>A0AAN7BRW4_9PEZI</name>
<dbReference type="GO" id="GO:0006281">
    <property type="term" value="P:DNA repair"/>
    <property type="evidence" value="ECO:0007669"/>
    <property type="project" value="InterPro"/>
</dbReference>
<dbReference type="Gene3D" id="3.40.1170.60">
    <property type="match status" value="1"/>
</dbReference>
<gene>
    <name evidence="5" type="ORF">QBC38DRAFT_442762</name>
</gene>
<dbReference type="InterPro" id="IPR001126">
    <property type="entry name" value="UmuC"/>
</dbReference>
<proteinExistence type="predicted"/>
<dbReference type="GO" id="GO:0005739">
    <property type="term" value="C:mitochondrion"/>
    <property type="evidence" value="ECO:0007669"/>
    <property type="project" value="UniProtKB-SubCell"/>
</dbReference>
<dbReference type="AlphaFoldDB" id="A0AAN7BRW4"/>
<dbReference type="SUPFAM" id="SSF56672">
    <property type="entry name" value="DNA/RNA polymerases"/>
    <property type="match status" value="1"/>
</dbReference>
<dbReference type="PANTHER" id="PTHR46404">
    <property type="entry name" value="DNA POLYMERASE IOTA"/>
    <property type="match status" value="1"/>
</dbReference>
<evidence type="ECO:0000256" key="1">
    <source>
        <dbReference type="ARBA" id="ARBA00004173"/>
    </source>
</evidence>
<dbReference type="Gene3D" id="3.30.1490.100">
    <property type="entry name" value="DNA polymerase, Y-family, little finger domain"/>
    <property type="match status" value="1"/>
</dbReference>
<evidence type="ECO:0000313" key="6">
    <source>
        <dbReference type="Proteomes" id="UP001301958"/>
    </source>
</evidence>
<feature type="domain" description="UmuC" evidence="4">
    <location>
        <begin position="18"/>
        <end position="252"/>
    </location>
</feature>
<dbReference type="GO" id="GO:0003887">
    <property type="term" value="F:DNA-directed DNA polymerase activity"/>
    <property type="evidence" value="ECO:0007669"/>
    <property type="project" value="TreeGrafter"/>
</dbReference>
<dbReference type="InterPro" id="IPR036775">
    <property type="entry name" value="DNA_pol_Y-fam_lit_finger_sf"/>
</dbReference>
<dbReference type="Pfam" id="PF00817">
    <property type="entry name" value="IMS"/>
    <property type="match status" value="1"/>
</dbReference>
<comment type="subcellular location">
    <subcellularLocation>
        <location evidence="1">Mitochondrion</location>
    </subcellularLocation>
</comment>
<feature type="compositionally biased region" description="Acidic residues" evidence="3">
    <location>
        <begin position="519"/>
        <end position="533"/>
    </location>
</feature>
<accession>A0AAN7BRW4</accession>
<dbReference type="EMBL" id="MU865318">
    <property type="protein sequence ID" value="KAK4228459.1"/>
    <property type="molecule type" value="Genomic_DNA"/>
</dbReference>
<evidence type="ECO:0000256" key="2">
    <source>
        <dbReference type="ARBA" id="ARBA00023128"/>
    </source>
</evidence>
<evidence type="ECO:0000313" key="5">
    <source>
        <dbReference type="EMBL" id="KAK4228459.1"/>
    </source>
</evidence>
<organism evidence="5 6">
    <name type="scientific">Podospora fimiseda</name>
    <dbReference type="NCBI Taxonomy" id="252190"/>
    <lineage>
        <taxon>Eukaryota</taxon>
        <taxon>Fungi</taxon>
        <taxon>Dikarya</taxon>
        <taxon>Ascomycota</taxon>
        <taxon>Pezizomycotina</taxon>
        <taxon>Sordariomycetes</taxon>
        <taxon>Sordariomycetidae</taxon>
        <taxon>Sordariales</taxon>
        <taxon>Podosporaceae</taxon>
        <taxon>Podospora</taxon>
    </lineage>
</organism>
<feature type="region of interest" description="Disordered" evidence="3">
    <location>
        <begin position="502"/>
        <end position="545"/>
    </location>
</feature>
<dbReference type="InterPro" id="IPR043502">
    <property type="entry name" value="DNA/RNA_pol_sf"/>
</dbReference>
<sequence length="568" mass="63302">MDLFSKRKAPLPSRSKNNFDRVILHLCVENRQPSLKTLPLGIKQKGILATCNYVARARGVKKLMMISEAQKLCPDLVIVEGENLSPFRDVSKRLYSLLRSYMWSDKIERLGLDESFMDVTDIITYNLELLNRHSPHKSYFCLSRTDPEMGFPFDATSFSGSVCGRDDDGAEDGSSNLRMRLLLASHLAHFLRMRIEDQGYTTACGIATNKILAKLVGDKNKPRNQTTLLASTEEDVWSFMDSHSLRKVPGIGAKTARILQGFVSGKQPDPNIYTMECTTTVGQVRTHPGVSCPTLEGLLSGPGSEKGIGAKIWALLHGIDHADVKPARNIPTQISIEDTYKGLNEVSEIHRELVSISTALLRRVRIDLLEEDEGSTTATPSASRKWLAHPKTIRLTTRPYTRPSENKPYGWAQASRSCPLPSFVFNTSTADQKVIVDKLVVDTLFPLFHKLNPARRGWNIGLLNVCVTNMTDESTLSGGRDIGVMFRQQATILREFTTYDDSQDIAPQDDPPAAKQQVDEEEASEEEDDDSWDQEPSPGEPCPICGHIIPSFALAAHERYHSMELEGD</sequence>
<dbReference type="GO" id="GO:0003684">
    <property type="term" value="F:damaged DNA binding"/>
    <property type="evidence" value="ECO:0007669"/>
    <property type="project" value="InterPro"/>
</dbReference>
<dbReference type="Proteomes" id="UP001301958">
    <property type="component" value="Unassembled WGS sequence"/>
</dbReference>
<protein>
    <recommendedName>
        <fullName evidence="4">UmuC domain-containing protein</fullName>
    </recommendedName>
</protein>
<dbReference type="PROSITE" id="PS50173">
    <property type="entry name" value="UMUC"/>
    <property type="match status" value="1"/>
</dbReference>
<keyword evidence="2" id="KW-0496">Mitochondrion</keyword>
<reference evidence="5" key="1">
    <citation type="journal article" date="2023" name="Mol. Phylogenet. Evol.">
        <title>Genome-scale phylogeny and comparative genomics of the fungal order Sordariales.</title>
        <authorList>
            <person name="Hensen N."/>
            <person name="Bonometti L."/>
            <person name="Westerberg I."/>
            <person name="Brannstrom I.O."/>
            <person name="Guillou S."/>
            <person name="Cros-Aarteil S."/>
            <person name="Calhoun S."/>
            <person name="Haridas S."/>
            <person name="Kuo A."/>
            <person name="Mondo S."/>
            <person name="Pangilinan J."/>
            <person name="Riley R."/>
            <person name="LaButti K."/>
            <person name="Andreopoulos B."/>
            <person name="Lipzen A."/>
            <person name="Chen C."/>
            <person name="Yan M."/>
            <person name="Daum C."/>
            <person name="Ng V."/>
            <person name="Clum A."/>
            <person name="Steindorff A."/>
            <person name="Ohm R.A."/>
            <person name="Martin F."/>
            <person name="Silar P."/>
            <person name="Natvig D.O."/>
            <person name="Lalanne C."/>
            <person name="Gautier V."/>
            <person name="Ament-Velasquez S.L."/>
            <person name="Kruys A."/>
            <person name="Hutchinson M.I."/>
            <person name="Powell A.J."/>
            <person name="Barry K."/>
            <person name="Miller A.N."/>
            <person name="Grigoriev I.V."/>
            <person name="Debuchy R."/>
            <person name="Gladieux P."/>
            <person name="Hiltunen Thoren M."/>
            <person name="Johannesson H."/>
        </authorList>
    </citation>
    <scope>NUCLEOTIDE SEQUENCE</scope>
    <source>
        <strain evidence="5">CBS 990.96</strain>
    </source>
</reference>
<reference evidence="5" key="2">
    <citation type="submission" date="2023-05" db="EMBL/GenBank/DDBJ databases">
        <authorList>
            <consortium name="Lawrence Berkeley National Laboratory"/>
            <person name="Steindorff A."/>
            <person name="Hensen N."/>
            <person name="Bonometti L."/>
            <person name="Westerberg I."/>
            <person name="Brannstrom I.O."/>
            <person name="Guillou S."/>
            <person name="Cros-Aarteil S."/>
            <person name="Calhoun S."/>
            <person name="Haridas S."/>
            <person name="Kuo A."/>
            <person name="Mondo S."/>
            <person name="Pangilinan J."/>
            <person name="Riley R."/>
            <person name="Labutti K."/>
            <person name="Andreopoulos B."/>
            <person name="Lipzen A."/>
            <person name="Chen C."/>
            <person name="Yanf M."/>
            <person name="Daum C."/>
            <person name="Ng V."/>
            <person name="Clum A."/>
            <person name="Ohm R."/>
            <person name="Martin F."/>
            <person name="Silar P."/>
            <person name="Natvig D."/>
            <person name="Lalanne C."/>
            <person name="Gautier V."/>
            <person name="Ament-Velasquez S.L."/>
            <person name="Kruys A."/>
            <person name="Hutchinson M.I."/>
            <person name="Powell A.J."/>
            <person name="Barry K."/>
            <person name="Miller A.N."/>
            <person name="Grigoriev I.V."/>
            <person name="Debuchy R."/>
            <person name="Gladieux P."/>
            <person name="Thoren M.H."/>
            <person name="Johannesson H."/>
        </authorList>
    </citation>
    <scope>NUCLEOTIDE SEQUENCE</scope>
    <source>
        <strain evidence="5">CBS 990.96</strain>
    </source>
</reference>
<dbReference type="PANTHER" id="PTHR46404:SF1">
    <property type="entry name" value="DNA POLYMERASE IOTA"/>
    <property type="match status" value="1"/>
</dbReference>
<dbReference type="GO" id="GO:0070987">
    <property type="term" value="P:error-free translesion synthesis"/>
    <property type="evidence" value="ECO:0007669"/>
    <property type="project" value="UniProtKB-ARBA"/>
</dbReference>
<comment type="caution">
    <text evidence="5">The sequence shown here is derived from an EMBL/GenBank/DDBJ whole genome shotgun (WGS) entry which is preliminary data.</text>
</comment>